<accession>A0A4U0ZJB0</accession>
<organism evidence="2 3">
    <name type="scientific">Alteromonas portus</name>
    <dbReference type="NCBI Taxonomy" id="2565549"/>
    <lineage>
        <taxon>Bacteria</taxon>
        <taxon>Pseudomonadati</taxon>
        <taxon>Pseudomonadota</taxon>
        <taxon>Gammaproteobacteria</taxon>
        <taxon>Alteromonadales</taxon>
        <taxon>Alteromonadaceae</taxon>
        <taxon>Alteromonas/Salinimonas group</taxon>
        <taxon>Alteromonas</taxon>
    </lineage>
</organism>
<evidence type="ECO:0000313" key="2">
    <source>
        <dbReference type="EMBL" id="TKB03633.1"/>
    </source>
</evidence>
<dbReference type="EMBL" id="SWCO01000004">
    <property type="protein sequence ID" value="TKB03633.1"/>
    <property type="molecule type" value="Genomic_DNA"/>
</dbReference>
<protein>
    <submittedName>
        <fullName evidence="2">Uncharacterized protein</fullName>
    </submittedName>
</protein>
<feature type="transmembrane region" description="Helical" evidence="1">
    <location>
        <begin position="58"/>
        <end position="77"/>
    </location>
</feature>
<dbReference type="Proteomes" id="UP000305471">
    <property type="component" value="Unassembled WGS sequence"/>
</dbReference>
<evidence type="ECO:0000313" key="3">
    <source>
        <dbReference type="Proteomes" id="UP000305471"/>
    </source>
</evidence>
<keyword evidence="1" id="KW-1133">Transmembrane helix</keyword>
<keyword evidence="1" id="KW-0812">Transmembrane</keyword>
<evidence type="ECO:0000256" key="1">
    <source>
        <dbReference type="SAM" id="Phobius"/>
    </source>
</evidence>
<dbReference type="AlphaFoldDB" id="A0A4U0ZJB0"/>
<keyword evidence="3" id="KW-1185">Reference proteome</keyword>
<reference evidence="2 3" key="1">
    <citation type="submission" date="2019-04" db="EMBL/GenBank/DDBJ databases">
        <title>Alteromonas portus sp. nov., an alginate lyase-excreting marine bacterium.</title>
        <authorList>
            <person name="Huang H."/>
            <person name="Mo K."/>
            <person name="Bao S."/>
        </authorList>
    </citation>
    <scope>NUCLEOTIDE SEQUENCE [LARGE SCALE GENOMIC DNA]</scope>
    <source>
        <strain evidence="2 3">HB161718</strain>
    </source>
</reference>
<keyword evidence="1" id="KW-0472">Membrane</keyword>
<name>A0A4U0ZJB0_9ALTE</name>
<proteinExistence type="predicted"/>
<comment type="caution">
    <text evidence="2">The sequence shown here is derived from an EMBL/GenBank/DDBJ whole genome shotgun (WGS) entry which is preliminary data.</text>
</comment>
<gene>
    <name evidence="2" type="ORF">E5672_07720</name>
</gene>
<sequence length="92" mass="10216">MAEVSDCASASEVFEVFFALLKEFGCPVSSIIEAVTIAGKNRNAANIPILFIEKSLSLLSYVLFLIMVNVDCNLPLINITVQKRTLRFNNLY</sequence>